<gene>
    <name evidence="2" type="ORF">SVUK_LOCUS2328</name>
</gene>
<organism evidence="2 3">
    <name type="scientific">Strongylus vulgaris</name>
    <name type="common">Blood worm</name>
    <dbReference type="NCBI Taxonomy" id="40348"/>
    <lineage>
        <taxon>Eukaryota</taxon>
        <taxon>Metazoa</taxon>
        <taxon>Ecdysozoa</taxon>
        <taxon>Nematoda</taxon>
        <taxon>Chromadorea</taxon>
        <taxon>Rhabditida</taxon>
        <taxon>Rhabditina</taxon>
        <taxon>Rhabditomorpha</taxon>
        <taxon>Strongyloidea</taxon>
        <taxon>Strongylidae</taxon>
        <taxon>Strongylus</taxon>
    </lineage>
</organism>
<evidence type="ECO:0000256" key="1">
    <source>
        <dbReference type="SAM" id="MobiDB-lite"/>
    </source>
</evidence>
<feature type="region of interest" description="Disordered" evidence="1">
    <location>
        <begin position="1"/>
        <end position="72"/>
    </location>
</feature>
<name>A0A3P7I3P0_STRVU</name>
<feature type="compositionally biased region" description="Basic and acidic residues" evidence="1">
    <location>
        <begin position="52"/>
        <end position="72"/>
    </location>
</feature>
<dbReference type="EMBL" id="UYYB01005201">
    <property type="protein sequence ID" value="VDM67330.1"/>
    <property type="molecule type" value="Genomic_DNA"/>
</dbReference>
<accession>A0A3P7I3P0</accession>
<dbReference type="Proteomes" id="UP000270094">
    <property type="component" value="Unassembled WGS sequence"/>
</dbReference>
<proteinExistence type="predicted"/>
<protein>
    <submittedName>
        <fullName evidence="2">Uncharacterized protein</fullName>
    </submittedName>
</protein>
<evidence type="ECO:0000313" key="3">
    <source>
        <dbReference type="Proteomes" id="UP000270094"/>
    </source>
</evidence>
<reference evidence="2 3" key="1">
    <citation type="submission" date="2018-11" db="EMBL/GenBank/DDBJ databases">
        <authorList>
            <consortium name="Pathogen Informatics"/>
        </authorList>
    </citation>
    <scope>NUCLEOTIDE SEQUENCE [LARGE SCALE GENOMIC DNA]</scope>
</reference>
<evidence type="ECO:0000313" key="2">
    <source>
        <dbReference type="EMBL" id="VDM67330.1"/>
    </source>
</evidence>
<sequence length="151" mass="17263">MSRETSKSPGSETRAFVPEEGDVGSAGGGRLSFSTPMTASIPPIEIEIEDNDREKDKKWNRKSLEEHKPKRKDTTTFSNFLHRFTRSEDKKEDKQKNVIAEGDALDRPDKLQVPDSEEKWFEMKPLDGGFRTALDMGKPPLLHLFCNFVFF</sequence>
<dbReference type="OrthoDB" id="9977011at2759"/>
<keyword evidence="3" id="KW-1185">Reference proteome</keyword>
<dbReference type="AlphaFoldDB" id="A0A3P7I3P0"/>